<feature type="modified residue" description="4-aspartylphosphate" evidence="7">
    <location>
        <position position="53"/>
    </location>
</feature>
<feature type="modified residue" description="4-aspartylphosphate" evidence="7">
    <location>
        <position position="604"/>
    </location>
</feature>
<dbReference type="CDD" id="cd00130">
    <property type="entry name" value="PAS"/>
    <property type="match status" value="1"/>
</dbReference>
<dbReference type="Gene3D" id="3.40.50.2300">
    <property type="match status" value="2"/>
</dbReference>
<feature type="domain" description="Response regulatory" evidence="9">
    <location>
        <begin position="553"/>
        <end position="669"/>
    </location>
</feature>
<feature type="domain" description="Histidine kinase" evidence="8">
    <location>
        <begin position="304"/>
        <end position="534"/>
    </location>
</feature>
<dbReference type="RefSeq" id="WP_344169831.1">
    <property type="nucleotide sequence ID" value="NZ_BAAARY010000004.1"/>
</dbReference>
<dbReference type="PROSITE" id="PS50110">
    <property type="entry name" value="RESPONSE_REGULATORY"/>
    <property type="match status" value="2"/>
</dbReference>
<dbReference type="Proteomes" id="UP001499978">
    <property type="component" value="Unassembled WGS sequence"/>
</dbReference>
<keyword evidence="5 10" id="KW-0808">Transferase</keyword>
<dbReference type="InterPro" id="IPR036890">
    <property type="entry name" value="HATPase_C_sf"/>
</dbReference>
<feature type="domain" description="Response regulatory" evidence="9">
    <location>
        <begin position="4"/>
        <end position="121"/>
    </location>
</feature>
<organism evidence="10 11">
    <name type="scientific">Pilimelia columellifera subsp. columellifera</name>
    <dbReference type="NCBI Taxonomy" id="706583"/>
    <lineage>
        <taxon>Bacteria</taxon>
        <taxon>Bacillati</taxon>
        <taxon>Actinomycetota</taxon>
        <taxon>Actinomycetes</taxon>
        <taxon>Micromonosporales</taxon>
        <taxon>Micromonosporaceae</taxon>
        <taxon>Pilimelia</taxon>
    </lineage>
</organism>
<dbReference type="SMART" id="SM00387">
    <property type="entry name" value="HATPase_c"/>
    <property type="match status" value="1"/>
</dbReference>
<dbReference type="Gene3D" id="1.10.287.130">
    <property type="match status" value="1"/>
</dbReference>
<evidence type="ECO:0000256" key="2">
    <source>
        <dbReference type="ARBA" id="ARBA00004236"/>
    </source>
</evidence>
<sequence length="677" mass="70923">MSTVLVVVDDGTVSREVVRSALAHGGRRVIEAADGRSALAAARHHHPDAVVADLPMPGMDGYDFVSQLRVDPATADIPVLFHTANYQPDEAAPLAEAYGVHRVLPKSASPQELLDAVESAVRASPRPHAFTEAGGSVLPSGLAVQHLRTINTKLVEKARALDESEARLATIAELSPVGIVVGDREGLAGYVNPQFCTITQAPAGELLGAGWLAYLPEEHRQEISGGSLATAAAGRRLGEVTCADGRTHWLSSTLQQVTDGAHVTGFVAMVDDVTTLIENERLRSAEEQQRANERFHGLARLGGVIAHDFNNLLNIIASFTELITEEIGDTAGSVLADTRADALRADLERIDDACRRGAKLTRQLLALGGREAVQVTSLDVTPVLREALAEASVPTTVTVDAPLPTTPRMVNMDGDRMRDALRGIIVNAAEAMPDGGRLTLTVDAVRLSAPDPAQTQLKPGGYVQIVIADTGIGMTPDVAARATEPFYTVGKEGHRPGLGLATAYGTLRQLGGGLSVRSESGRGTKVTVFLPAAREPVDPALTSGDGPAPAAATVLLAEDEEGLRAAVERMLTRAGYDVIGGADGEQALSAAAAHAGPIDILLTDVVMPRMNGPQLAERIRQTRSDLPVLYMSGFAAPLMTAEGVLPAGVTVVNKPFSREVLLATLRAALTTASVGAA</sequence>
<comment type="caution">
    <text evidence="10">The sequence shown here is derived from an EMBL/GenBank/DDBJ whole genome shotgun (WGS) entry which is preliminary data.</text>
</comment>
<dbReference type="InterPro" id="IPR035965">
    <property type="entry name" value="PAS-like_dom_sf"/>
</dbReference>
<dbReference type="PANTHER" id="PTHR43547">
    <property type="entry name" value="TWO-COMPONENT HISTIDINE KINASE"/>
    <property type="match status" value="1"/>
</dbReference>
<evidence type="ECO:0000256" key="5">
    <source>
        <dbReference type="ARBA" id="ARBA00022777"/>
    </source>
</evidence>
<dbReference type="GO" id="GO:0016301">
    <property type="term" value="F:kinase activity"/>
    <property type="evidence" value="ECO:0007669"/>
    <property type="project" value="UniProtKB-KW"/>
</dbReference>
<dbReference type="CDD" id="cd00156">
    <property type="entry name" value="REC"/>
    <property type="match status" value="1"/>
</dbReference>
<keyword evidence="6" id="KW-0902">Two-component regulatory system</keyword>
<comment type="catalytic activity">
    <reaction evidence="1">
        <text>ATP + protein L-histidine = ADP + protein N-phospho-L-histidine.</text>
        <dbReference type="EC" id="2.7.13.3"/>
    </reaction>
</comment>
<evidence type="ECO:0000313" key="10">
    <source>
        <dbReference type="EMBL" id="GAA2517728.1"/>
    </source>
</evidence>
<dbReference type="InterPro" id="IPR004358">
    <property type="entry name" value="Sig_transdc_His_kin-like_C"/>
</dbReference>
<dbReference type="Pfam" id="PF08448">
    <property type="entry name" value="PAS_4"/>
    <property type="match status" value="1"/>
</dbReference>
<dbReference type="Gene3D" id="3.30.565.10">
    <property type="entry name" value="Histidine kinase-like ATPase, C-terminal domain"/>
    <property type="match status" value="1"/>
</dbReference>
<dbReference type="InterPro" id="IPR001789">
    <property type="entry name" value="Sig_transdc_resp-reg_receiver"/>
</dbReference>
<dbReference type="SUPFAM" id="SSF47384">
    <property type="entry name" value="Homodimeric domain of signal transducing histidine kinase"/>
    <property type="match status" value="1"/>
</dbReference>
<keyword evidence="5 10" id="KW-0418">Kinase</keyword>
<reference evidence="11" key="1">
    <citation type="journal article" date="2019" name="Int. J. Syst. Evol. Microbiol.">
        <title>The Global Catalogue of Microorganisms (GCM) 10K type strain sequencing project: providing services to taxonomists for standard genome sequencing and annotation.</title>
        <authorList>
            <consortium name="The Broad Institute Genomics Platform"/>
            <consortium name="The Broad Institute Genome Sequencing Center for Infectious Disease"/>
            <person name="Wu L."/>
            <person name="Ma J."/>
        </authorList>
    </citation>
    <scope>NUCLEOTIDE SEQUENCE [LARGE SCALE GENOMIC DNA]</scope>
    <source>
        <strain evidence="11">JCM 3367</strain>
    </source>
</reference>
<dbReference type="InterPro" id="IPR005467">
    <property type="entry name" value="His_kinase_dom"/>
</dbReference>
<dbReference type="Pfam" id="PF02518">
    <property type="entry name" value="HATPase_c"/>
    <property type="match status" value="1"/>
</dbReference>
<evidence type="ECO:0000256" key="7">
    <source>
        <dbReference type="PROSITE-ProRule" id="PRU00169"/>
    </source>
</evidence>
<dbReference type="EMBL" id="BAAARY010000004">
    <property type="protein sequence ID" value="GAA2517728.1"/>
    <property type="molecule type" value="Genomic_DNA"/>
</dbReference>
<dbReference type="SUPFAM" id="SSF55874">
    <property type="entry name" value="ATPase domain of HSP90 chaperone/DNA topoisomerase II/histidine kinase"/>
    <property type="match status" value="1"/>
</dbReference>
<dbReference type="SMART" id="SM00091">
    <property type="entry name" value="PAS"/>
    <property type="match status" value="1"/>
</dbReference>
<dbReference type="InterPro" id="IPR036097">
    <property type="entry name" value="HisK_dim/P_sf"/>
</dbReference>
<dbReference type="PROSITE" id="PS50109">
    <property type="entry name" value="HIS_KIN"/>
    <property type="match status" value="1"/>
</dbReference>
<dbReference type="EC" id="2.7.13.3" evidence="3"/>
<dbReference type="Gene3D" id="3.30.450.20">
    <property type="entry name" value="PAS domain"/>
    <property type="match status" value="1"/>
</dbReference>
<dbReference type="InterPro" id="IPR000014">
    <property type="entry name" value="PAS"/>
</dbReference>
<accession>A0ABP6AKL0</accession>
<evidence type="ECO:0000259" key="8">
    <source>
        <dbReference type="PROSITE" id="PS50109"/>
    </source>
</evidence>
<dbReference type="SUPFAM" id="SSF52172">
    <property type="entry name" value="CheY-like"/>
    <property type="match status" value="2"/>
</dbReference>
<keyword evidence="4 7" id="KW-0597">Phosphoprotein</keyword>
<evidence type="ECO:0000256" key="1">
    <source>
        <dbReference type="ARBA" id="ARBA00000085"/>
    </source>
</evidence>
<dbReference type="InterPro" id="IPR011006">
    <property type="entry name" value="CheY-like_superfamily"/>
</dbReference>
<dbReference type="InterPro" id="IPR003594">
    <property type="entry name" value="HATPase_dom"/>
</dbReference>
<evidence type="ECO:0000259" key="9">
    <source>
        <dbReference type="PROSITE" id="PS50110"/>
    </source>
</evidence>
<evidence type="ECO:0000256" key="4">
    <source>
        <dbReference type="ARBA" id="ARBA00022553"/>
    </source>
</evidence>
<dbReference type="PRINTS" id="PR00344">
    <property type="entry name" value="BCTRLSENSOR"/>
</dbReference>
<proteinExistence type="predicted"/>
<dbReference type="InterPro" id="IPR013656">
    <property type="entry name" value="PAS_4"/>
</dbReference>
<keyword evidence="11" id="KW-1185">Reference proteome</keyword>
<evidence type="ECO:0000256" key="6">
    <source>
        <dbReference type="ARBA" id="ARBA00023012"/>
    </source>
</evidence>
<comment type="subcellular location">
    <subcellularLocation>
        <location evidence="2">Cell membrane</location>
    </subcellularLocation>
</comment>
<evidence type="ECO:0000313" key="11">
    <source>
        <dbReference type="Proteomes" id="UP001499978"/>
    </source>
</evidence>
<dbReference type="NCBIfam" id="TIGR00229">
    <property type="entry name" value="sensory_box"/>
    <property type="match status" value="1"/>
</dbReference>
<dbReference type="Pfam" id="PF00072">
    <property type="entry name" value="Response_reg"/>
    <property type="match status" value="2"/>
</dbReference>
<protein>
    <recommendedName>
        <fullName evidence="3">histidine kinase</fullName>
        <ecNumber evidence="3">2.7.13.3</ecNumber>
    </recommendedName>
</protein>
<evidence type="ECO:0000256" key="3">
    <source>
        <dbReference type="ARBA" id="ARBA00012438"/>
    </source>
</evidence>
<dbReference type="SMART" id="SM00448">
    <property type="entry name" value="REC"/>
    <property type="match status" value="2"/>
</dbReference>
<dbReference type="PANTHER" id="PTHR43547:SF2">
    <property type="entry name" value="HYBRID SIGNAL TRANSDUCTION HISTIDINE KINASE C"/>
    <property type="match status" value="1"/>
</dbReference>
<name>A0ABP6AKL0_9ACTN</name>
<dbReference type="SUPFAM" id="SSF55785">
    <property type="entry name" value="PYP-like sensor domain (PAS domain)"/>
    <property type="match status" value="1"/>
</dbReference>
<gene>
    <name evidence="10" type="ORF">GCM10010201_13240</name>
</gene>